<gene>
    <name evidence="1" type="ORF">JG688_00005163</name>
</gene>
<dbReference type="AlphaFoldDB" id="A0A8J5J2F7"/>
<reference evidence="1" key="1">
    <citation type="submission" date="2021-01" db="EMBL/GenBank/DDBJ databases">
        <title>Phytophthora aleatoria, a newly-described species from Pinus radiata is distinct from Phytophthora cactorum isolates based on comparative genomics.</title>
        <authorList>
            <person name="Mcdougal R."/>
            <person name="Panda P."/>
            <person name="Williams N."/>
            <person name="Studholme D.J."/>
        </authorList>
    </citation>
    <scope>NUCLEOTIDE SEQUENCE</scope>
    <source>
        <strain evidence="1">NZFS 4037</strain>
    </source>
</reference>
<evidence type="ECO:0000313" key="2">
    <source>
        <dbReference type="Proteomes" id="UP000709295"/>
    </source>
</evidence>
<sequence>MFPAPNCISRKVLKTTTQLQAVKSVRWGKKMSDRAFITLLNCTVRGLNSDGKQVIGYVPKHCTNSWFTSHIFRRAGAQYRFMYEQPGRRWSLRMIKWCAGWSVSESTKTLVRYLLDVTIQSEESELADLLAPDKTYLIECSSAP</sequence>
<dbReference type="EMBL" id="JAENGY010000199">
    <property type="protein sequence ID" value="KAG6969814.1"/>
    <property type="molecule type" value="Genomic_DNA"/>
</dbReference>
<dbReference type="Proteomes" id="UP000709295">
    <property type="component" value="Unassembled WGS sequence"/>
</dbReference>
<organism evidence="1 2">
    <name type="scientific">Phytophthora aleatoria</name>
    <dbReference type="NCBI Taxonomy" id="2496075"/>
    <lineage>
        <taxon>Eukaryota</taxon>
        <taxon>Sar</taxon>
        <taxon>Stramenopiles</taxon>
        <taxon>Oomycota</taxon>
        <taxon>Peronosporomycetes</taxon>
        <taxon>Peronosporales</taxon>
        <taxon>Peronosporaceae</taxon>
        <taxon>Phytophthora</taxon>
    </lineage>
</organism>
<name>A0A8J5J2F7_9STRA</name>
<accession>A0A8J5J2F7</accession>
<proteinExistence type="predicted"/>
<evidence type="ECO:0000313" key="1">
    <source>
        <dbReference type="EMBL" id="KAG6969814.1"/>
    </source>
</evidence>
<keyword evidence="2" id="KW-1185">Reference proteome</keyword>
<protein>
    <submittedName>
        <fullName evidence="1">Uncharacterized protein</fullName>
    </submittedName>
</protein>
<comment type="caution">
    <text evidence="1">The sequence shown here is derived from an EMBL/GenBank/DDBJ whole genome shotgun (WGS) entry which is preliminary data.</text>
</comment>